<dbReference type="OrthoDB" id="419375at2759"/>
<name>A0A813F104_POLGL</name>
<evidence type="ECO:0000313" key="3">
    <source>
        <dbReference type="EMBL" id="CAE8603771.1"/>
    </source>
</evidence>
<reference evidence="3" key="1">
    <citation type="submission" date="2021-02" db="EMBL/GenBank/DDBJ databases">
        <authorList>
            <person name="Dougan E. K."/>
            <person name="Rhodes N."/>
            <person name="Thang M."/>
            <person name="Chan C."/>
        </authorList>
    </citation>
    <scope>NUCLEOTIDE SEQUENCE</scope>
</reference>
<evidence type="ECO:0008006" key="6">
    <source>
        <dbReference type="Google" id="ProtNLM"/>
    </source>
</evidence>
<evidence type="ECO:0000256" key="1">
    <source>
        <dbReference type="SAM" id="MobiDB-lite"/>
    </source>
</evidence>
<organism evidence="3 5">
    <name type="scientific">Polarella glacialis</name>
    <name type="common">Dinoflagellate</name>
    <dbReference type="NCBI Taxonomy" id="89957"/>
    <lineage>
        <taxon>Eukaryota</taxon>
        <taxon>Sar</taxon>
        <taxon>Alveolata</taxon>
        <taxon>Dinophyceae</taxon>
        <taxon>Suessiales</taxon>
        <taxon>Suessiaceae</taxon>
        <taxon>Polarella</taxon>
    </lineage>
</organism>
<dbReference type="AlphaFoldDB" id="A0A813F104"/>
<gene>
    <name evidence="3" type="ORF">PGLA1383_LOCUS21974</name>
    <name evidence="4" type="ORF">PGLA2088_LOCUS35370</name>
</gene>
<dbReference type="Proteomes" id="UP000654075">
    <property type="component" value="Unassembled WGS sequence"/>
</dbReference>
<keyword evidence="2" id="KW-1133">Transmembrane helix</keyword>
<feature type="transmembrane region" description="Helical" evidence="2">
    <location>
        <begin position="216"/>
        <end position="239"/>
    </location>
</feature>
<dbReference type="Gene3D" id="1.20.1250.20">
    <property type="entry name" value="MFS general substrate transporter like domains"/>
    <property type="match status" value="1"/>
</dbReference>
<feature type="compositionally biased region" description="Low complexity" evidence="1">
    <location>
        <begin position="31"/>
        <end position="57"/>
    </location>
</feature>
<keyword evidence="5" id="KW-1185">Reference proteome</keyword>
<feature type="transmembrane region" description="Helical" evidence="2">
    <location>
        <begin position="277"/>
        <end position="299"/>
    </location>
</feature>
<protein>
    <recommendedName>
        <fullName evidence="6">Transmembrane protein</fullName>
    </recommendedName>
</protein>
<keyword evidence="2" id="KW-0472">Membrane</keyword>
<sequence>MEPSEALPAAAVTPQKVTASCSGDGLLLSPGSASASWTRASSTSTGSSSSWASIEGSSPHRSEPSPGIGSEVGVRLLFEKDFEDPEGVLGGCDLTELLLPSGGLGDAAEKPAAESGQVYWEGFFVVLPFYCGYAALFGCQHAIKARFGIKDDSSETSHDFGFAVSSLYLFSLVFRVAHKVVLGGFSPRTRVYLAMSCMILSMLVVAVVCAMESYHIYWVCLAYSLGGVAVGTFESNLLSCLTPFGHRTKRVAILGMPAGVNLVLIGGFFAMGPPLEVPVTAIFLGVACILAAGMAVFGLRIPVLTNPAGFTSQCGLKSLVYDVRRFRDWLPQVWHYPLAFTVDMFTLACFSPGLALYLYDTETVSMGAGVVLQTDTFFALNNTMNMTGGLLGRWLSYRLQPRHPMVYTSCSIAGACLLLLRIPILAPLSAFLVMLGDGLIYGTISRHVDTVVPKEFNLTAISYWLFVGDFGSVIGSTMIPYIRDWIVLGFR</sequence>
<feature type="transmembrane region" description="Helical" evidence="2">
    <location>
        <begin position="251"/>
        <end position="271"/>
    </location>
</feature>
<keyword evidence="2" id="KW-0812">Transmembrane</keyword>
<evidence type="ECO:0000256" key="2">
    <source>
        <dbReference type="SAM" id="Phobius"/>
    </source>
</evidence>
<evidence type="ECO:0000313" key="4">
    <source>
        <dbReference type="EMBL" id="CAE8709281.1"/>
    </source>
</evidence>
<feature type="region of interest" description="Disordered" evidence="1">
    <location>
        <begin position="31"/>
        <end position="68"/>
    </location>
</feature>
<dbReference type="EMBL" id="CAJNNW010031823">
    <property type="protein sequence ID" value="CAE8709281.1"/>
    <property type="molecule type" value="Genomic_DNA"/>
</dbReference>
<feature type="transmembrane region" description="Helical" evidence="2">
    <location>
        <begin position="334"/>
        <end position="359"/>
    </location>
</feature>
<comment type="caution">
    <text evidence="3">The sequence shown here is derived from an EMBL/GenBank/DDBJ whole genome shotgun (WGS) entry which is preliminary data.</text>
</comment>
<dbReference type="EMBL" id="CAJNNV010015776">
    <property type="protein sequence ID" value="CAE8603771.1"/>
    <property type="molecule type" value="Genomic_DNA"/>
</dbReference>
<feature type="transmembrane region" description="Helical" evidence="2">
    <location>
        <begin position="190"/>
        <end position="210"/>
    </location>
</feature>
<dbReference type="InterPro" id="IPR036259">
    <property type="entry name" value="MFS_trans_sf"/>
</dbReference>
<proteinExistence type="predicted"/>
<evidence type="ECO:0000313" key="5">
    <source>
        <dbReference type="Proteomes" id="UP000654075"/>
    </source>
</evidence>
<accession>A0A813F104</accession>
<dbReference type="OMA" id="CAMESYH"/>
<dbReference type="SUPFAM" id="SSF103473">
    <property type="entry name" value="MFS general substrate transporter"/>
    <property type="match status" value="1"/>
</dbReference>
<feature type="transmembrane region" description="Helical" evidence="2">
    <location>
        <begin position="461"/>
        <end position="482"/>
    </location>
</feature>
<dbReference type="Proteomes" id="UP000626109">
    <property type="component" value="Unassembled WGS sequence"/>
</dbReference>
<feature type="transmembrane region" description="Helical" evidence="2">
    <location>
        <begin position="418"/>
        <end position="441"/>
    </location>
</feature>
<feature type="transmembrane region" description="Helical" evidence="2">
    <location>
        <begin position="379"/>
        <end position="397"/>
    </location>
</feature>
<feature type="transmembrane region" description="Helical" evidence="2">
    <location>
        <begin position="160"/>
        <end position="178"/>
    </location>
</feature>